<organism evidence="7 8">
    <name type="scientific">Circinella minor</name>
    <dbReference type="NCBI Taxonomy" id="1195481"/>
    <lineage>
        <taxon>Eukaryota</taxon>
        <taxon>Fungi</taxon>
        <taxon>Fungi incertae sedis</taxon>
        <taxon>Mucoromycota</taxon>
        <taxon>Mucoromycotina</taxon>
        <taxon>Mucoromycetes</taxon>
        <taxon>Mucorales</taxon>
        <taxon>Lichtheimiaceae</taxon>
        <taxon>Circinella</taxon>
    </lineage>
</organism>
<keyword evidence="2 5" id="KW-0479">Metal-binding</keyword>
<dbReference type="InterPro" id="IPR001128">
    <property type="entry name" value="Cyt_P450"/>
</dbReference>
<proteinExistence type="inferred from homology"/>
<accession>A0A8H7VMT3</accession>
<keyword evidence="8" id="KW-1185">Reference proteome</keyword>
<keyword evidence="5 6" id="KW-0349">Heme</keyword>
<dbReference type="Pfam" id="PF00067">
    <property type="entry name" value="p450"/>
    <property type="match status" value="1"/>
</dbReference>
<dbReference type="PROSITE" id="PS51257">
    <property type="entry name" value="PROKAR_LIPOPROTEIN"/>
    <property type="match status" value="1"/>
</dbReference>
<comment type="caution">
    <text evidence="7">The sequence shown here is derived from an EMBL/GenBank/DDBJ whole genome shotgun (WGS) entry which is preliminary data.</text>
</comment>
<dbReference type="GO" id="GO:0006629">
    <property type="term" value="P:lipid metabolic process"/>
    <property type="evidence" value="ECO:0007669"/>
    <property type="project" value="UniProtKB-ARBA"/>
</dbReference>
<dbReference type="Proteomes" id="UP000646827">
    <property type="component" value="Unassembled WGS sequence"/>
</dbReference>
<dbReference type="OrthoDB" id="1470350at2759"/>
<evidence type="ECO:0000256" key="4">
    <source>
        <dbReference type="ARBA" id="ARBA00023004"/>
    </source>
</evidence>
<evidence type="ECO:0000256" key="6">
    <source>
        <dbReference type="RuleBase" id="RU000461"/>
    </source>
</evidence>
<dbReference type="GO" id="GO:0016705">
    <property type="term" value="F:oxidoreductase activity, acting on paired donors, with incorporation or reduction of molecular oxygen"/>
    <property type="evidence" value="ECO:0007669"/>
    <property type="project" value="InterPro"/>
</dbReference>
<keyword evidence="6" id="KW-0503">Monooxygenase</keyword>
<keyword evidence="3 6" id="KW-0560">Oxidoreductase</keyword>
<dbReference type="PRINTS" id="PR00385">
    <property type="entry name" value="P450"/>
</dbReference>
<comment type="similarity">
    <text evidence="1 6">Belongs to the cytochrome P450 family.</text>
</comment>
<protein>
    <recommendedName>
        <fullName evidence="9">Cytochrome P450</fullName>
    </recommendedName>
</protein>
<dbReference type="InterPro" id="IPR002401">
    <property type="entry name" value="Cyt_P450_E_grp-I"/>
</dbReference>
<keyword evidence="4 5" id="KW-0408">Iron</keyword>
<evidence type="ECO:0000313" key="7">
    <source>
        <dbReference type="EMBL" id="KAG2224707.1"/>
    </source>
</evidence>
<dbReference type="SUPFAM" id="SSF48264">
    <property type="entry name" value="Cytochrome P450"/>
    <property type="match status" value="1"/>
</dbReference>
<evidence type="ECO:0000256" key="5">
    <source>
        <dbReference type="PIRSR" id="PIRSR602401-1"/>
    </source>
</evidence>
<gene>
    <name evidence="7" type="ORF">INT45_009022</name>
</gene>
<dbReference type="EMBL" id="JAEPRB010000038">
    <property type="protein sequence ID" value="KAG2224707.1"/>
    <property type="molecule type" value="Genomic_DNA"/>
</dbReference>
<evidence type="ECO:0008006" key="9">
    <source>
        <dbReference type="Google" id="ProtNLM"/>
    </source>
</evidence>
<dbReference type="AlphaFoldDB" id="A0A8H7VMT3"/>
<name>A0A8H7VMT3_9FUNG</name>
<dbReference type="GO" id="GO:0005506">
    <property type="term" value="F:iron ion binding"/>
    <property type="evidence" value="ECO:0007669"/>
    <property type="project" value="InterPro"/>
</dbReference>
<reference evidence="7 8" key="1">
    <citation type="submission" date="2020-12" db="EMBL/GenBank/DDBJ databases">
        <title>Metabolic potential, ecology and presence of endohyphal bacteria is reflected in genomic diversity of Mucoromycotina.</title>
        <authorList>
            <person name="Muszewska A."/>
            <person name="Okrasinska A."/>
            <person name="Steczkiewicz K."/>
            <person name="Drgas O."/>
            <person name="Orlowska M."/>
            <person name="Perlinska-Lenart U."/>
            <person name="Aleksandrzak-Piekarczyk T."/>
            <person name="Szatraj K."/>
            <person name="Zielenkiewicz U."/>
            <person name="Pilsyk S."/>
            <person name="Malc E."/>
            <person name="Mieczkowski P."/>
            <person name="Kruszewska J.S."/>
            <person name="Biernat P."/>
            <person name="Pawlowska J."/>
        </authorList>
    </citation>
    <scope>NUCLEOTIDE SEQUENCE [LARGE SCALE GENOMIC DNA]</scope>
    <source>
        <strain evidence="7 8">CBS 142.35</strain>
    </source>
</reference>
<dbReference type="PRINTS" id="PR00463">
    <property type="entry name" value="EP450I"/>
</dbReference>
<evidence type="ECO:0000256" key="3">
    <source>
        <dbReference type="ARBA" id="ARBA00023002"/>
    </source>
</evidence>
<dbReference type="InterPro" id="IPR017972">
    <property type="entry name" value="Cyt_P450_CS"/>
</dbReference>
<feature type="binding site" description="axial binding residue" evidence="5">
    <location>
        <position position="465"/>
    </location>
    <ligand>
        <name>heme</name>
        <dbReference type="ChEBI" id="CHEBI:30413"/>
    </ligand>
    <ligandPart>
        <name>Fe</name>
        <dbReference type="ChEBI" id="CHEBI:18248"/>
    </ligandPart>
</feature>
<comment type="cofactor">
    <cofactor evidence="5">
        <name>heme</name>
        <dbReference type="ChEBI" id="CHEBI:30413"/>
    </cofactor>
</comment>
<dbReference type="GO" id="GO:0004497">
    <property type="term" value="F:monooxygenase activity"/>
    <property type="evidence" value="ECO:0007669"/>
    <property type="project" value="UniProtKB-KW"/>
</dbReference>
<dbReference type="GO" id="GO:0020037">
    <property type="term" value="F:heme binding"/>
    <property type="evidence" value="ECO:0007669"/>
    <property type="project" value="InterPro"/>
</dbReference>
<dbReference type="PANTHER" id="PTHR24296">
    <property type="entry name" value="CYTOCHROME P450"/>
    <property type="match status" value="1"/>
</dbReference>
<evidence type="ECO:0000313" key="8">
    <source>
        <dbReference type="Proteomes" id="UP000646827"/>
    </source>
</evidence>
<evidence type="ECO:0000256" key="1">
    <source>
        <dbReference type="ARBA" id="ARBA00010617"/>
    </source>
</evidence>
<sequence length="519" mass="59172">MSTSGSRENLVTAAAIVSGCFLGTAALLAYKYPNSAIFEDIQKGIPQVKGYPLVGSFFQQLQGIKRYYDMQHEQLENLGTMTMITSAIFISPTITTVDPVNINYILKTNYTNYNKDTHLKNCTKKFCGDGLFVNDGAKWRYHRKTASRVFGTKNIQKCFDRVFVKDLKVVTRRVLDQYASTGASIDIQELMLKFTMNSFIQIGFGKDLQILTEKDVVPLGESFDLCMDHIADLYMNPFTPIIDIINTIFHPQTKHIQQHYDELKTFANNVISERREDVRNGKKFDDLLSQFMNTTDEHGESFSNEDLCNMMLGTISAGRETTAASIAWTMYSIIKNPTVEAKLLAEIDYYFPDTNYQEDLDPTKLFDTIKNMKYAHAVLHESLRLHPPIPINQRVAVENDIWPDGSVIRKGNVVSWNMYAQARCSKIWGDNCHEFNPERWILEDGSLYKEAKGQAPVFNVGPRTCLGDRLAIVEGLVVLITLVRRYKFSFSNPEQKNDYNVRVVETIKGGLPVHVQKRY</sequence>
<dbReference type="PROSITE" id="PS00086">
    <property type="entry name" value="CYTOCHROME_P450"/>
    <property type="match status" value="1"/>
</dbReference>
<evidence type="ECO:0000256" key="2">
    <source>
        <dbReference type="ARBA" id="ARBA00022723"/>
    </source>
</evidence>
<dbReference type="Gene3D" id="1.10.630.10">
    <property type="entry name" value="Cytochrome P450"/>
    <property type="match status" value="1"/>
</dbReference>
<dbReference type="InterPro" id="IPR036396">
    <property type="entry name" value="Cyt_P450_sf"/>
</dbReference>